<reference evidence="2" key="1">
    <citation type="submission" date="2022-10" db="EMBL/GenBank/DDBJ databases">
        <title>Genome assembly of Pristionchus species.</title>
        <authorList>
            <person name="Yoshida K."/>
            <person name="Sommer R.J."/>
        </authorList>
    </citation>
    <scope>NUCLEOTIDE SEQUENCE [LARGE SCALE GENOMIC DNA]</scope>
    <source>
        <strain evidence="2">RS5460</strain>
    </source>
</reference>
<name>A0AAN4ZF81_9BILA</name>
<feature type="non-terminal residue" evidence="1">
    <location>
        <position position="1"/>
    </location>
</feature>
<evidence type="ECO:0000313" key="1">
    <source>
        <dbReference type="EMBL" id="GMR35865.1"/>
    </source>
</evidence>
<keyword evidence="2" id="KW-1185">Reference proteome</keyword>
<gene>
    <name evidence="1" type="ORF">PMAYCL1PPCAC_06060</name>
</gene>
<dbReference type="AlphaFoldDB" id="A0AAN4ZF81"/>
<accession>A0AAN4ZF81</accession>
<dbReference type="EMBL" id="BTRK01000002">
    <property type="protein sequence ID" value="GMR35865.1"/>
    <property type="molecule type" value="Genomic_DNA"/>
</dbReference>
<dbReference type="Proteomes" id="UP001328107">
    <property type="component" value="Unassembled WGS sequence"/>
</dbReference>
<feature type="non-terminal residue" evidence="1">
    <location>
        <position position="151"/>
    </location>
</feature>
<sequence length="151" mass="16321">GEAEGRGKGGGALHGVDSLFLLVHLLTELSRQICANLKFEELPHFLRILSPISITAPGQIYRHSNPTTIAPLTHRRGHSSDGGLLTDALDSIESLDDPVDHTDVLSVSRPQELALGALAEPVHVVDLRHLSSWLIEVDPVLKVLAEVVSHE</sequence>
<proteinExistence type="predicted"/>
<comment type="caution">
    <text evidence="1">The sequence shown here is derived from an EMBL/GenBank/DDBJ whole genome shotgun (WGS) entry which is preliminary data.</text>
</comment>
<organism evidence="1 2">
    <name type="scientific">Pristionchus mayeri</name>
    <dbReference type="NCBI Taxonomy" id="1317129"/>
    <lineage>
        <taxon>Eukaryota</taxon>
        <taxon>Metazoa</taxon>
        <taxon>Ecdysozoa</taxon>
        <taxon>Nematoda</taxon>
        <taxon>Chromadorea</taxon>
        <taxon>Rhabditida</taxon>
        <taxon>Rhabditina</taxon>
        <taxon>Diplogasteromorpha</taxon>
        <taxon>Diplogasteroidea</taxon>
        <taxon>Neodiplogasteridae</taxon>
        <taxon>Pristionchus</taxon>
    </lineage>
</organism>
<evidence type="ECO:0000313" key="2">
    <source>
        <dbReference type="Proteomes" id="UP001328107"/>
    </source>
</evidence>
<protein>
    <submittedName>
        <fullName evidence="1">Uncharacterized protein</fullName>
    </submittedName>
</protein>